<evidence type="ECO:0000256" key="6">
    <source>
        <dbReference type="ARBA" id="ARBA00023136"/>
    </source>
</evidence>
<evidence type="ECO:0000256" key="7">
    <source>
        <dbReference type="RuleBase" id="RU369079"/>
    </source>
</evidence>
<feature type="transmembrane region" description="Helical" evidence="7">
    <location>
        <begin position="12"/>
        <end position="40"/>
    </location>
</feature>
<evidence type="ECO:0000256" key="5">
    <source>
        <dbReference type="ARBA" id="ARBA00022989"/>
    </source>
</evidence>
<gene>
    <name evidence="9" type="ORF">LNKW23_13660</name>
</gene>
<comment type="subcellular location">
    <subcellularLocation>
        <location evidence="7">Cell inner membrane</location>
        <topology evidence="7">Multi-pass membrane protein</topology>
    </subcellularLocation>
    <subcellularLocation>
        <location evidence="1">Cell membrane</location>
        <topology evidence="1">Multi-pass membrane protein</topology>
    </subcellularLocation>
</comment>
<dbReference type="RefSeq" id="WP_285670909.1">
    <property type="nucleotide sequence ID" value="NZ_BSYI01000008.1"/>
</dbReference>
<name>A0ABQ6LLN7_9RHOB</name>
<keyword evidence="3" id="KW-1003">Cell membrane</keyword>
<comment type="subunit">
    <text evidence="7">The complex comprises the extracytoplasmic solute receptor protein and the two transmembrane proteins.</text>
</comment>
<keyword evidence="6 7" id="KW-0472">Membrane</keyword>
<feature type="transmembrane region" description="Helical" evidence="7">
    <location>
        <begin position="91"/>
        <end position="113"/>
    </location>
</feature>
<protein>
    <recommendedName>
        <fullName evidence="7">TRAP transporter small permease protein</fullName>
    </recommendedName>
</protein>
<comment type="caution">
    <text evidence="7">Lacks conserved residue(s) required for the propagation of feature annotation.</text>
</comment>
<keyword evidence="7" id="KW-0997">Cell inner membrane</keyword>
<comment type="caution">
    <text evidence="9">The sequence shown here is derived from an EMBL/GenBank/DDBJ whole genome shotgun (WGS) entry which is preliminary data.</text>
</comment>
<keyword evidence="2 7" id="KW-0813">Transport</keyword>
<keyword evidence="10" id="KW-1185">Reference proteome</keyword>
<proteinExistence type="inferred from homology"/>
<sequence length="166" mass="17630">MHGTLARLAEWWALGGGLLLLAIVAVTSWNAGAFLLSWLGLGTQGLPGYEDAVRLMVSAAALMFFPLCQLRRGHVAVDLFVRALPGGLRRGLDRLWLAATAAAALFLGYWMVIGLLETRADRTASSILGWPEWPFYAPGVISLALWAAIAAVQCGEAAAEETGHGA</sequence>
<evidence type="ECO:0000313" key="9">
    <source>
        <dbReference type="EMBL" id="GMG82153.1"/>
    </source>
</evidence>
<keyword evidence="5 7" id="KW-1133">Transmembrane helix</keyword>
<dbReference type="Proteomes" id="UP001239909">
    <property type="component" value="Unassembled WGS sequence"/>
</dbReference>
<evidence type="ECO:0000256" key="1">
    <source>
        <dbReference type="ARBA" id="ARBA00004651"/>
    </source>
</evidence>
<evidence type="ECO:0000256" key="4">
    <source>
        <dbReference type="ARBA" id="ARBA00022692"/>
    </source>
</evidence>
<evidence type="ECO:0000256" key="2">
    <source>
        <dbReference type="ARBA" id="ARBA00022448"/>
    </source>
</evidence>
<organism evidence="9 10">
    <name type="scientific">Paralimibaculum aggregatum</name>
    <dbReference type="NCBI Taxonomy" id="3036245"/>
    <lineage>
        <taxon>Bacteria</taxon>
        <taxon>Pseudomonadati</taxon>
        <taxon>Pseudomonadota</taxon>
        <taxon>Alphaproteobacteria</taxon>
        <taxon>Rhodobacterales</taxon>
        <taxon>Paracoccaceae</taxon>
        <taxon>Paralimibaculum</taxon>
    </lineage>
</organism>
<reference evidence="9 10" key="1">
    <citation type="submission" date="2023-04" db="EMBL/GenBank/DDBJ databases">
        <title>Marinoamorphus aggregata gen. nov., sp. Nov., isolate from tissue of brittle star Ophioplocus japonicus.</title>
        <authorList>
            <person name="Kawano K."/>
            <person name="Sawayama S."/>
            <person name="Nakagawa S."/>
        </authorList>
    </citation>
    <scope>NUCLEOTIDE SEQUENCE [LARGE SCALE GENOMIC DNA]</scope>
    <source>
        <strain evidence="9 10">NKW23</strain>
    </source>
</reference>
<dbReference type="EMBL" id="BSYI01000008">
    <property type="protein sequence ID" value="GMG82153.1"/>
    <property type="molecule type" value="Genomic_DNA"/>
</dbReference>
<dbReference type="InterPro" id="IPR055348">
    <property type="entry name" value="DctQ"/>
</dbReference>
<keyword evidence="4 7" id="KW-0812">Transmembrane</keyword>
<evidence type="ECO:0000313" key="10">
    <source>
        <dbReference type="Proteomes" id="UP001239909"/>
    </source>
</evidence>
<comment type="similarity">
    <text evidence="7">Belongs to the TRAP transporter small permease family.</text>
</comment>
<feature type="domain" description="Tripartite ATP-independent periplasmic transporters DctQ component" evidence="8">
    <location>
        <begin position="46"/>
        <end position="154"/>
    </location>
</feature>
<dbReference type="Pfam" id="PF04290">
    <property type="entry name" value="DctQ"/>
    <property type="match status" value="1"/>
</dbReference>
<comment type="function">
    <text evidence="7">Part of the tripartite ATP-independent periplasmic (TRAP) transport system.</text>
</comment>
<accession>A0ABQ6LLN7</accession>
<evidence type="ECO:0000259" key="8">
    <source>
        <dbReference type="Pfam" id="PF04290"/>
    </source>
</evidence>
<evidence type="ECO:0000256" key="3">
    <source>
        <dbReference type="ARBA" id="ARBA00022475"/>
    </source>
</evidence>